<reference evidence="3" key="1">
    <citation type="submission" date="2021-02" db="EMBL/GenBank/DDBJ databases">
        <authorList>
            <person name="Nowell W R."/>
        </authorList>
    </citation>
    <scope>NUCLEOTIDE SEQUENCE</scope>
</reference>
<evidence type="ECO:0000313" key="6">
    <source>
        <dbReference type="EMBL" id="CAF3638554.1"/>
    </source>
</evidence>
<gene>
    <name evidence="3" type="ORF">FME351_LOCUS1953</name>
    <name evidence="4" type="ORF">GRG538_LOCUS7598</name>
    <name evidence="6" type="ORF">KIK155_LOCUS22795</name>
    <name evidence="5" type="ORF">LUA448_LOCUS31299</name>
    <name evidence="2" type="ORF">TIS948_LOCUS859</name>
</gene>
<protein>
    <submittedName>
        <fullName evidence="3">Uncharacterized protein</fullName>
    </submittedName>
</protein>
<keyword evidence="1" id="KW-1133">Transmembrane helix</keyword>
<dbReference type="EMBL" id="CAJNXB010000023">
    <property type="protein sequence ID" value="CAF2988929.1"/>
    <property type="molecule type" value="Genomic_DNA"/>
</dbReference>
<organism evidence="3 7">
    <name type="scientific">Rotaria socialis</name>
    <dbReference type="NCBI Taxonomy" id="392032"/>
    <lineage>
        <taxon>Eukaryota</taxon>
        <taxon>Metazoa</taxon>
        <taxon>Spiralia</taxon>
        <taxon>Gnathifera</taxon>
        <taxon>Rotifera</taxon>
        <taxon>Eurotatoria</taxon>
        <taxon>Bdelloidea</taxon>
        <taxon>Philodinida</taxon>
        <taxon>Philodinidae</taxon>
        <taxon>Rotaria</taxon>
    </lineage>
</organism>
<keyword evidence="1" id="KW-0812">Transmembrane</keyword>
<sequence>MDIEKNFYYQRFDLISIGNNCVITIFHLFASILLLLYALTSLWYLQQMWCPVEHTYEMSLVTQKFTYSIRSLLLLFYLQ</sequence>
<dbReference type="Proteomes" id="UP000663865">
    <property type="component" value="Unassembled WGS sequence"/>
</dbReference>
<evidence type="ECO:0000256" key="1">
    <source>
        <dbReference type="SAM" id="Phobius"/>
    </source>
</evidence>
<dbReference type="AlphaFoldDB" id="A0A817U485"/>
<evidence type="ECO:0000313" key="4">
    <source>
        <dbReference type="EMBL" id="CAF3374420.1"/>
    </source>
</evidence>
<dbReference type="EMBL" id="CAJNYD010004645">
    <property type="protein sequence ID" value="CAF3618475.1"/>
    <property type="molecule type" value="Genomic_DNA"/>
</dbReference>
<dbReference type="EMBL" id="CAJNYU010000059">
    <property type="protein sequence ID" value="CAF3326386.1"/>
    <property type="molecule type" value="Genomic_DNA"/>
</dbReference>
<dbReference type="Proteomes" id="UP000663833">
    <property type="component" value="Unassembled WGS sequence"/>
</dbReference>
<dbReference type="Proteomes" id="UP000663869">
    <property type="component" value="Unassembled WGS sequence"/>
</dbReference>
<dbReference type="Proteomes" id="UP000663872">
    <property type="component" value="Unassembled WGS sequence"/>
</dbReference>
<dbReference type="OrthoDB" id="10480467at2759"/>
<evidence type="ECO:0000313" key="7">
    <source>
        <dbReference type="Proteomes" id="UP000663869"/>
    </source>
</evidence>
<dbReference type="EMBL" id="CAJNYV010004047">
    <property type="protein sequence ID" value="CAF3638554.1"/>
    <property type="molecule type" value="Genomic_DNA"/>
</dbReference>
<feature type="transmembrane region" description="Helical" evidence="1">
    <location>
        <begin position="21"/>
        <end position="40"/>
    </location>
</feature>
<evidence type="ECO:0000313" key="5">
    <source>
        <dbReference type="EMBL" id="CAF3618475.1"/>
    </source>
</evidence>
<keyword evidence="1" id="KW-0472">Membrane</keyword>
<evidence type="ECO:0000313" key="3">
    <source>
        <dbReference type="EMBL" id="CAF3326386.1"/>
    </source>
</evidence>
<dbReference type="EMBL" id="CAJNYT010000814">
    <property type="protein sequence ID" value="CAF3374420.1"/>
    <property type="molecule type" value="Genomic_DNA"/>
</dbReference>
<accession>A0A817U485</accession>
<evidence type="ECO:0000313" key="2">
    <source>
        <dbReference type="EMBL" id="CAF2988929.1"/>
    </source>
</evidence>
<name>A0A817U485_9BILA</name>
<comment type="caution">
    <text evidence="3">The sequence shown here is derived from an EMBL/GenBank/DDBJ whole genome shotgun (WGS) entry which is preliminary data.</text>
</comment>
<dbReference type="Proteomes" id="UP000663825">
    <property type="component" value="Unassembled WGS sequence"/>
</dbReference>
<proteinExistence type="predicted"/>